<feature type="transmembrane region" description="Helical" evidence="1">
    <location>
        <begin position="41"/>
        <end position="61"/>
    </location>
</feature>
<keyword evidence="1" id="KW-0472">Membrane</keyword>
<evidence type="ECO:0000313" key="2">
    <source>
        <dbReference type="EMBL" id="MBB5916163.1"/>
    </source>
</evidence>
<organism evidence="2 3">
    <name type="scientific">Nocardia transvalensis</name>
    <dbReference type="NCBI Taxonomy" id="37333"/>
    <lineage>
        <taxon>Bacteria</taxon>
        <taxon>Bacillati</taxon>
        <taxon>Actinomycetota</taxon>
        <taxon>Actinomycetes</taxon>
        <taxon>Mycobacteriales</taxon>
        <taxon>Nocardiaceae</taxon>
        <taxon>Nocardia</taxon>
    </lineage>
</organism>
<comment type="caution">
    <text evidence="2">The sequence shown here is derived from an EMBL/GenBank/DDBJ whole genome shotgun (WGS) entry which is preliminary data.</text>
</comment>
<dbReference type="Proteomes" id="UP000540412">
    <property type="component" value="Unassembled WGS sequence"/>
</dbReference>
<dbReference type="EMBL" id="JACHIT010000002">
    <property type="protein sequence ID" value="MBB5916163.1"/>
    <property type="molecule type" value="Genomic_DNA"/>
</dbReference>
<feature type="transmembrane region" description="Helical" evidence="1">
    <location>
        <begin position="73"/>
        <end position="94"/>
    </location>
</feature>
<accession>A0A7W9PIM0</accession>
<evidence type="ECO:0000256" key="1">
    <source>
        <dbReference type="SAM" id="Phobius"/>
    </source>
</evidence>
<proteinExistence type="predicted"/>
<sequence>MYKPLLVIAAIYLAAIGLSLLLVPAQFGVGAVPDDASPQLLALLRLLGGPFLGIAVLNWMARASTPASIRNTVVLANLVGFTVVAANDVWGVVSGDARELAKIFVVVHLAFAISFAVAWVRAGAGRSPQPA</sequence>
<keyword evidence="3" id="KW-1185">Reference proteome</keyword>
<gene>
    <name evidence="2" type="ORF">BJY24_005075</name>
</gene>
<dbReference type="RefSeq" id="WP_040752402.1">
    <property type="nucleotide sequence ID" value="NZ_JACHIT010000002.1"/>
</dbReference>
<feature type="transmembrane region" description="Helical" evidence="1">
    <location>
        <begin position="100"/>
        <end position="120"/>
    </location>
</feature>
<dbReference type="AlphaFoldDB" id="A0A7W9PIM0"/>
<keyword evidence="1" id="KW-1133">Transmembrane helix</keyword>
<name>A0A7W9PIM0_9NOCA</name>
<keyword evidence="1" id="KW-0812">Transmembrane</keyword>
<reference evidence="2 3" key="1">
    <citation type="submission" date="2020-08" db="EMBL/GenBank/DDBJ databases">
        <title>Sequencing the genomes of 1000 actinobacteria strains.</title>
        <authorList>
            <person name="Klenk H.-P."/>
        </authorList>
    </citation>
    <scope>NUCLEOTIDE SEQUENCE [LARGE SCALE GENOMIC DNA]</scope>
    <source>
        <strain evidence="2 3">DSM 43582</strain>
    </source>
</reference>
<protein>
    <submittedName>
        <fullName evidence="2">Uncharacterized protein</fullName>
    </submittedName>
</protein>
<evidence type="ECO:0000313" key="3">
    <source>
        <dbReference type="Proteomes" id="UP000540412"/>
    </source>
</evidence>